<keyword evidence="2" id="KW-1185">Reference proteome</keyword>
<evidence type="ECO:0000313" key="1">
    <source>
        <dbReference type="EMBL" id="CBY14837.1"/>
    </source>
</evidence>
<name>E4XYX5_OIKDI</name>
<dbReference type="AlphaFoldDB" id="E4XYX5"/>
<sequence length="34" mass="3994">VKHANESIHQQPSMRYAALFYILRSDAFTDLQKN</sequence>
<protein>
    <submittedName>
        <fullName evidence="1">Uncharacterized protein</fullName>
    </submittedName>
</protein>
<proteinExistence type="predicted"/>
<dbReference type="Proteomes" id="UP000001307">
    <property type="component" value="Unassembled WGS sequence"/>
</dbReference>
<feature type="non-terminal residue" evidence="1">
    <location>
        <position position="1"/>
    </location>
</feature>
<gene>
    <name evidence="1" type="ORF">GSOID_T00009922001</name>
</gene>
<accession>E4XYX5</accession>
<organism evidence="1">
    <name type="scientific">Oikopleura dioica</name>
    <name type="common">Tunicate</name>
    <dbReference type="NCBI Taxonomy" id="34765"/>
    <lineage>
        <taxon>Eukaryota</taxon>
        <taxon>Metazoa</taxon>
        <taxon>Chordata</taxon>
        <taxon>Tunicata</taxon>
        <taxon>Appendicularia</taxon>
        <taxon>Copelata</taxon>
        <taxon>Oikopleuridae</taxon>
        <taxon>Oikopleura</taxon>
    </lineage>
</organism>
<reference evidence="1" key="1">
    <citation type="journal article" date="2010" name="Science">
        <title>Plasticity of animal genome architecture unmasked by rapid evolution of a pelagic tunicate.</title>
        <authorList>
            <person name="Denoeud F."/>
            <person name="Henriet S."/>
            <person name="Mungpakdee S."/>
            <person name="Aury J.M."/>
            <person name="Da Silva C."/>
            <person name="Brinkmann H."/>
            <person name="Mikhaleva J."/>
            <person name="Olsen L.C."/>
            <person name="Jubin C."/>
            <person name="Canestro C."/>
            <person name="Bouquet J.M."/>
            <person name="Danks G."/>
            <person name="Poulain J."/>
            <person name="Campsteijn C."/>
            <person name="Adamski M."/>
            <person name="Cross I."/>
            <person name="Yadetie F."/>
            <person name="Muffato M."/>
            <person name="Louis A."/>
            <person name="Butcher S."/>
            <person name="Tsagkogeorga G."/>
            <person name="Konrad A."/>
            <person name="Singh S."/>
            <person name="Jensen M.F."/>
            <person name="Cong E.H."/>
            <person name="Eikeseth-Otteraa H."/>
            <person name="Noel B."/>
            <person name="Anthouard V."/>
            <person name="Porcel B.M."/>
            <person name="Kachouri-Lafond R."/>
            <person name="Nishino A."/>
            <person name="Ugolini M."/>
            <person name="Chourrout P."/>
            <person name="Nishida H."/>
            <person name="Aasland R."/>
            <person name="Huzurbazar S."/>
            <person name="Westhof E."/>
            <person name="Delsuc F."/>
            <person name="Lehrach H."/>
            <person name="Reinhardt R."/>
            <person name="Weissenbach J."/>
            <person name="Roy S.W."/>
            <person name="Artiguenave F."/>
            <person name="Postlethwait J.H."/>
            <person name="Manak J.R."/>
            <person name="Thompson E.M."/>
            <person name="Jaillon O."/>
            <person name="Du Pasquier L."/>
            <person name="Boudinot P."/>
            <person name="Liberles D.A."/>
            <person name="Volff J.N."/>
            <person name="Philippe H."/>
            <person name="Lenhard B."/>
            <person name="Roest Crollius H."/>
            <person name="Wincker P."/>
            <person name="Chourrout D."/>
        </authorList>
    </citation>
    <scope>NUCLEOTIDE SEQUENCE [LARGE SCALE GENOMIC DNA]</scope>
</reference>
<dbReference type="InParanoid" id="E4XYX5"/>
<evidence type="ECO:0000313" key="2">
    <source>
        <dbReference type="Proteomes" id="UP000001307"/>
    </source>
</evidence>
<dbReference type="EMBL" id="FN653359">
    <property type="protein sequence ID" value="CBY14837.1"/>
    <property type="molecule type" value="Genomic_DNA"/>
</dbReference>